<organism evidence="1 2">
    <name type="scientific">Cadophora malorum</name>
    <dbReference type="NCBI Taxonomy" id="108018"/>
    <lineage>
        <taxon>Eukaryota</taxon>
        <taxon>Fungi</taxon>
        <taxon>Dikarya</taxon>
        <taxon>Ascomycota</taxon>
        <taxon>Pezizomycotina</taxon>
        <taxon>Leotiomycetes</taxon>
        <taxon>Helotiales</taxon>
        <taxon>Ploettnerulaceae</taxon>
        <taxon>Cadophora</taxon>
    </lineage>
</organism>
<proteinExistence type="predicted"/>
<accession>A0A8H7WJG6</accession>
<reference evidence="1" key="1">
    <citation type="submission" date="2021-02" db="EMBL/GenBank/DDBJ databases">
        <title>Genome sequence Cadophora malorum strain M34.</title>
        <authorList>
            <person name="Stefanovic E."/>
            <person name="Vu D."/>
            <person name="Scully C."/>
            <person name="Dijksterhuis J."/>
            <person name="Roader J."/>
            <person name="Houbraken J."/>
        </authorList>
    </citation>
    <scope>NUCLEOTIDE SEQUENCE</scope>
    <source>
        <strain evidence="1">M34</strain>
    </source>
</reference>
<dbReference type="Proteomes" id="UP000664132">
    <property type="component" value="Unassembled WGS sequence"/>
</dbReference>
<keyword evidence="2" id="KW-1185">Reference proteome</keyword>
<dbReference type="AlphaFoldDB" id="A0A8H7WJG6"/>
<protein>
    <submittedName>
        <fullName evidence="1">Uncharacterized protein</fullName>
    </submittedName>
</protein>
<dbReference type="EMBL" id="JAFJYH010000005">
    <property type="protein sequence ID" value="KAG4426030.1"/>
    <property type="molecule type" value="Genomic_DNA"/>
</dbReference>
<name>A0A8H7WJG6_9HELO</name>
<comment type="caution">
    <text evidence="1">The sequence shown here is derived from an EMBL/GenBank/DDBJ whole genome shotgun (WGS) entry which is preliminary data.</text>
</comment>
<dbReference type="PANTHER" id="PTHR38886">
    <property type="entry name" value="SESA DOMAIN-CONTAINING PROTEIN"/>
    <property type="match status" value="1"/>
</dbReference>
<gene>
    <name evidence="1" type="ORF">IFR04_000737</name>
</gene>
<dbReference type="OrthoDB" id="5243686at2759"/>
<evidence type="ECO:0000313" key="2">
    <source>
        <dbReference type="Proteomes" id="UP000664132"/>
    </source>
</evidence>
<dbReference type="PANTHER" id="PTHR38886:SF1">
    <property type="entry name" value="NACHT-NTPASE AND P-LOOP NTPASES N-TERMINAL DOMAIN-CONTAINING PROTEIN"/>
    <property type="match status" value="1"/>
</dbReference>
<sequence>MPAILQQPSTHAAAAGILGREVIHKPINDGHEHFHYDIRSTSTAYTAVPSESSVPPPVSFLFVVNGMTFNENRHAGGVLPRVDDGGRWLPPVLSAGFGPQNPGTVFRWSNGDISIATGYAWDEGYGKTPNGDNLEWYHTATIIWCNPFYQFLVTQGDASIPIDADMEDEEESDGEEEKAVIQWYPINFHLHETLSRVDYAADSQYLAGNQRNFIAELGLTSYQCQDDDAPVSGGISGNIAILIGLIAFSCTRQELRHVLINDQAWRGYRWRGHQRPTGRRDGRGKVVSIYLDPDNPGGSTREALRGLQDISRRLVIVTKAVKALNDLDGAPAHYREVKSFLTNLKMTLEALKVESVVLHPKYVDEVKVQVQKIRVPIEESLTVTRGYEASLGIAAKKGRFRNVQKKLDWRFVVSKKADALRRTIEGDMMSLNSIQTRLILVVDIDASYL</sequence>
<evidence type="ECO:0000313" key="1">
    <source>
        <dbReference type="EMBL" id="KAG4426030.1"/>
    </source>
</evidence>